<evidence type="ECO:0000313" key="2">
    <source>
        <dbReference type="Proteomes" id="UP000694930"/>
    </source>
</evidence>
<dbReference type="Proteomes" id="UP000694930">
    <property type="component" value="Chromosome 7"/>
</dbReference>
<dbReference type="SUPFAM" id="SSF52058">
    <property type="entry name" value="L domain-like"/>
    <property type="match status" value="1"/>
</dbReference>
<dbReference type="SUPFAM" id="SSF52047">
    <property type="entry name" value="RNI-like"/>
    <property type="match status" value="1"/>
</dbReference>
<dbReference type="Pfam" id="PF00646">
    <property type="entry name" value="F-box"/>
    <property type="match status" value="2"/>
</dbReference>
<dbReference type="InterPro" id="IPR001810">
    <property type="entry name" value="F-box_dom"/>
</dbReference>
<dbReference type="PANTHER" id="PTHR31639:SF214">
    <property type="entry name" value="F-BOX DOMAIN-CONTAINING PROTEIN"/>
    <property type="match status" value="1"/>
</dbReference>
<protein>
    <submittedName>
        <fullName evidence="3">Uncharacterized protein LOC107025267</fullName>
    </submittedName>
</protein>
<dbReference type="PANTHER" id="PTHR31639">
    <property type="entry name" value="F-BOX PROTEIN-LIKE"/>
    <property type="match status" value="1"/>
</dbReference>
<organism evidence="2 3">
    <name type="scientific">Solanum pennellii</name>
    <name type="common">Tomato</name>
    <name type="synonym">Lycopersicon pennellii</name>
    <dbReference type="NCBI Taxonomy" id="28526"/>
    <lineage>
        <taxon>Eukaryota</taxon>
        <taxon>Viridiplantae</taxon>
        <taxon>Streptophyta</taxon>
        <taxon>Embryophyta</taxon>
        <taxon>Tracheophyta</taxon>
        <taxon>Spermatophyta</taxon>
        <taxon>Magnoliopsida</taxon>
        <taxon>eudicotyledons</taxon>
        <taxon>Gunneridae</taxon>
        <taxon>Pentapetalae</taxon>
        <taxon>asterids</taxon>
        <taxon>lamiids</taxon>
        <taxon>Solanales</taxon>
        <taxon>Solanaceae</taxon>
        <taxon>Solanoideae</taxon>
        <taxon>Solaneae</taxon>
        <taxon>Solanum</taxon>
        <taxon>Solanum subgen. Lycopersicon</taxon>
    </lineage>
</organism>
<proteinExistence type="predicted"/>
<dbReference type="Gene3D" id="3.80.10.10">
    <property type="entry name" value="Ribonuclease Inhibitor"/>
    <property type="match status" value="1"/>
</dbReference>
<dbReference type="GeneID" id="107025267"/>
<evidence type="ECO:0000313" key="3">
    <source>
        <dbReference type="RefSeq" id="XP_027774349.1"/>
    </source>
</evidence>
<name>A0ABM1VF31_SOLPN</name>
<keyword evidence="2" id="KW-1185">Reference proteome</keyword>
<dbReference type="SMART" id="SM00256">
    <property type="entry name" value="FBOX"/>
    <property type="match status" value="2"/>
</dbReference>
<evidence type="ECO:0000259" key="1">
    <source>
        <dbReference type="SMART" id="SM00256"/>
    </source>
</evidence>
<gene>
    <name evidence="3" type="primary">LOC107025267</name>
</gene>
<reference evidence="2" key="1">
    <citation type="journal article" date="2014" name="Nat. Genet.">
        <title>The genome of the stress-tolerant wild tomato species Solanum pennellii.</title>
        <authorList>
            <person name="Bolger A."/>
            <person name="Scossa F."/>
            <person name="Bolger M.E."/>
            <person name="Lanz C."/>
            <person name="Maumus F."/>
            <person name="Tohge T."/>
            <person name="Quesneville H."/>
            <person name="Alseekh S."/>
            <person name="Sorensen I."/>
            <person name="Lichtenstein G."/>
            <person name="Fich E.A."/>
            <person name="Conte M."/>
            <person name="Keller H."/>
            <person name="Schneeberger K."/>
            <person name="Schwacke R."/>
            <person name="Ofner I."/>
            <person name="Vrebalov J."/>
            <person name="Xu Y."/>
            <person name="Osorio S."/>
            <person name="Aflitos S.A."/>
            <person name="Schijlen E."/>
            <person name="Jimenez-Gomez J.M."/>
            <person name="Ryngajllo M."/>
            <person name="Kimura S."/>
            <person name="Kumar R."/>
            <person name="Koenig D."/>
            <person name="Headland L.R."/>
            <person name="Maloof J.N."/>
            <person name="Sinha N."/>
            <person name="van Ham R.C."/>
            <person name="Lankhorst R.K."/>
            <person name="Mao L."/>
            <person name="Vogel A."/>
            <person name="Arsova B."/>
            <person name="Panstruga R."/>
            <person name="Fei Z."/>
            <person name="Rose J.K."/>
            <person name="Zamir D."/>
            <person name="Carrari F."/>
            <person name="Giovannoni J.J."/>
            <person name="Weigel D."/>
            <person name="Usadel B."/>
            <person name="Fernie A.R."/>
        </authorList>
    </citation>
    <scope>NUCLEOTIDE SEQUENCE [LARGE SCALE GENOMIC DNA]</scope>
    <source>
        <strain evidence="2">cv. LA0716</strain>
    </source>
</reference>
<dbReference type="InterPro" id="IPR032675">
    <property type="entry name" value="LRR_dom_sf"/>
</dbReference>
<dbReference type="RefSeq" id="XP_027774349.1">
    <property type="nucleotide sequence ID" value="XM_027918548.1"/>
</dbReference>
<feature type="domain" description="F-box" evidence="1">
    <location>
        <begin position="19"/>
        <end position="59"/>
    </location>
</feature>
<dbReference type="InterPro" id="IPR055411">
    <property type="entry name" value="LRR_FXL15/At3g58940/PEG3-like"/>
</dbReference>
<feature type="domain" description="F-box" evidence="1">
    <location>
        <begin position="511"/>
        <end position="552"/>
    </location>
</feature>
<dbReference type="SUPFAM" id="SSF81383">
    <property type="entry name" value="F-box domain"/>
    <property type="match status" value="2"/>
</dbReference>
<sequence>MTKKESSKGRRGPDRISNLPTDMIREILSCLPLIDAAVTCVLSKEWQRIWYAHPVIQLDEVDFGADYCNYSDKHRAKRFAFLTYLQNFLECRKRPSEFNSVDVDKFLLRMTVEADSPAKELINNWICYALEKNVKSLFLGLYTFKHHHYSLHGIAFHSNWLVKLSLSGCEIKCCSFELPSLKSLFLYSVCIEDYDFKNLMAGCPNIEWLCVLVNNKKLQTIVVSNPNLQIFQVCLPSSNGKIRIESPNLHSLEFVALNLDLCKVEITAATTVRELTLQKTYHKGTVIHIKNEFPLLEKLVIYGPTELQDLPIDQPNLDTLVLKDCKVKEEVRINAPKLRLFEFMGGLTRFEGIRDLKELEFVRLNLVAVSIDEAWYGWFGDLLKSCARSQHLSVICNNEEVIIIPKHLRHLVSVTDIEHLELEIKTLDATFKEVTDELISILPDLKTLSLTLGSTTKFFQFRIDEDGKLSAAEEVVHNPKPDKRVSISKIDILNLKVESENITPMDRISNLPIEIIREIQSRLPRIYAVKTSILSKKWQRIWASHPKILLDEIDFGADYSRYRAKDKPKREAFLTYLIKSLEIRERHKNCEVDELFLRMIVYSDADELLVSKWISFALENSIKRLCLSLQTIRRDHYHLYGVAFCSHKLVDLILSDCKIKNCSFKLPALKLLFLFVVRIEDDDFKDLIAGCPLIEQLRIQDTKKLRTINLVSNPNLQFFGVHLPCPHGGGKIRIESPNLHSLEFTSFNIRLCELEIMSTTTVRKLTLLHAYDPETFVEKFPLLDKLVLDTCGWSQKLHISQPNLVSLVLKDSTLRREVRIDSPKLKSLEYKGGLTDFTGIQDLQELEFVLLYLDPLKLPDNWYSWFRDILESCARSKTLSLICDIQEVVLIPVKVTDILPVNGIKNLELEIKTRHGTFEVVIDELISMLPDLKTLSLTLGYTTKFFKFS</sequence>
<reference evidence="3" key="2">
    <citation type="submission" date="2025-08" db="UniProtKB">
        <authorList>
            <consortium name="RefSeq"/>
        </authorList>
    </citation>
    <scope>IDENTIFICATION</scope>
</reference>
<dbReference type="InterPro" id="IPR036047">
    <property type="entry name" value="F-box-like_dom_sf"/>
</dbReference>
<dbReference type="Pfam" id="PF24758">
    <property type="entry name" value="LRR_At5g56370"/>
    <property type="match status" value="2"/>
</dbReference>
<accession>A0ABM1VF31</accession>